<evidence type="ECO:0000256" key="10">
    <source>
        <dbReference type="RuleBase" id="RU004182"/>
    </source>
</evidence>
<sequence>MQENKAHKAHYPRSLVWFRRDLRNFDHAALYHALRQSDEVCCAFIFDKTILDNLPENDRRVAFIHESIIELDQELQQMGGSLLVRYDHAETAIPQLVAELGVDAVFTNHDYEPQAATRDESVRQELSKRNCAFLSFKDQVIFEKAEVLSLANAPFSVFTPYKNAWLKKFHAEGSDFYSRSYPIEKYAHKLSSISAQTIPTLVEMGFAQAAERRMPVAAGMSGAQALLEDFVGRMKLYDQSRDFPAIKGPSYLSVHLRFGTISIRQLVQEAVRQMRISANRGAEIWLSELVWRDFYFMILHHHPHVASRSFKPDYDAIQWETGPQADAHFAAWCEGRTGYPLVDAAMLQLNQTGYMHNRLRMVTACFLIKDLGIDWRRGEGYFAEHLNDFDLSANNGGWQWASSSGCDAQPYFRIFNPITQSEKFDAEGKFIKRYLPQLAKLDKRSIHAPWKAAPLLLEQAGVKIGKDYPFPLVEHDVARKQTLTRYAVVKKVAAHDEDE</sequence>
<dbReference type="InterPro" id="IPR005101">
    <property type="entry name" value="Cryptochr/Photolyase_FAD-bd"/>
</dbReference>
<dbReference type="GO" id="GO:0071949">
    <property type="term" value="F:FAD binding"/>
    <property type="evidence" value="ECO:0007669"/>
    <property type="project" value="TreeGrafter"/>
</dbReference>
<keyword evidence="13" id="KW-1185">Reference proteome</keyword>
<feature type="site" description="Electron transfer via tryptophanyl radical" evidence="9">
    <location>
        <position position="398"/>
    </location>
</feature>
<dbReference type="SUPFAM" id="SSF48173">
    <property type="entry name" value="Cryptochrome/photolyase FAD-binding domain"/>
    <property type="match status" value="1"/>
</dbReference>
<evidence type="ECO:0000313" key="12">
    <source>
        <dbReference type="EMBL" id="PXX43939.1"/>
    </source>
</evidence>
<dbReference type="GO" id="GO:0009416">
    <property type="term" value="P:response to light stimulus"/>
    <property type="evidence" value="ECO:0007669"/>
    <property type="project" value="TreeGrafter"/>
</dbReference>
<dbReference type="Pfam" id="PF00875">
    <property type="entry name" value="DNA_photolyase"/>
    <property type="match status" value="1"/>
</dbReference>
<evidence type="ECO:0000256" key="5">
    <source>
        <dbReference type="ARBA" id="ARBA00022827"/>
    </source>
</evidence>
<dbReference type="PANTHER" id="PTHR11455">
    <property type="entry name" value="CRYPTOCHROME"/>
    <property type="match status" value="1"/>
</dbReference>
<feature type="binding site" evidence="8">
    <location>
        <begin position="388"/>
        <end position="390"/>
    </location>
    <ligand>
        <name>FAD</name>
        <dbReference type="ChEBI" id="CHEBI:57692"/>
    </ligand>
</feature>
<dbReference type="OrthoDB" id="9772484at2"/>
<keyword evidence="6 10" id="KW-0157">Chromophore</keyword>
<comment type="caution">
    <text evidence="12">The sequence shown here is derived from an EMBL/GenBank/DDBJ whole genome shotgun (WGS) entry which is preliminary data.</text>
</comment>
<dbReference type="EC" id="4.1.99.3" evidence="2"/>
<name>A0A318J9F6_9BURK</name>
<evidence type="ECO:0000256" key="7">
    <source>
        <dbReference type="ARBA" id="ARBA00033999"/>
    </source>
</evidence>
<dbReference type="PRINTS" id="PR00147">
    <property type="entry name" value="DNAPHOTLYASE"/>
</dbReference>
<accession>A0A318J9F6</accession>
<dbReference type="Gene3D" id="1.25.40.80">
    <property type="match status" value="1"/>
</dbReference>
<gene>
    <name evidence="12" type="ORF">DFR42_103207</name>
</gene>
<feature type="binding site" evidence="8">
    <location>
        <begin position="288"/>
        <end position="295"/>
    </location>
    <ligand>
        <name>FAD</name>
        <dbReference type="ChEBI" id="CHEBI:57692"/>
    </ligand>
</feature>
<comment type="similarity">
    <text evidence="10">Belongs to the DNA photolyase family.</text>
</comment>
<dbReference type="GO" id="GO:0000719">
    <property type="term" value="P:photoreactive repair"/>
    <property type="evidence" value="ECO:0007669"/>
    <property type="project" value="UniProtKB-ARBA"/>
</dbReference>
<proteinExistence type="inferred from homology"/>
<protein>
    <recommendedName>
        <fullName evidence="3">Deoxyribodipyrimidine photo-lyase</fullName>
        <ecNumber evidence="2">4.1.99.3</ecNumber>
    </recommendedName>
</protein>
<dbReference type="Pfam" id="PF03441">
    <property type="entry name" value="FAD_binding_7"/>
    <property type="match status" value="1"/>
</dbReference>
<feature type="site" description="Electron transfer via tryptophanyl radical" evidence="9">
    <location>
        <position position="375"/>
    </location>
</feature>
<dbReference type="Proteomes" id="UP000247792">
    <property type="component" value="Unassembled WGS sequence"/>
</dbReference>
<dbReference type="GO" id="GO:0003904">
    <property type="term" value="F:deoxyribodipyrimidine photo-lyase activity"/>
    <property type="evidence" value="ECO:0007669"/>
    <property type="project" value="UniProtKB-EC"/>
</dbReference>
<feature type="domain" description="Photolyase/cryptochrome alpha/beta" evidence="11">
    <location>
        <begin position="12"/>
        <end position="141"/>
    </location>
</feature>
<evidence type="ECO:0000256" key="8">
    <source>
        <dbReference type="PIRSR" id="PIRSR602081-1"/>
    </source>
</evidence>
<dbReference type="RefSeq" id="WP_110255212.1">
    <property type="nucleotide sequence ID" value="NZ_QJKB01000003.1"/>
</dbReference>
<evidence type="ECO:0000256" key="3">
    <source>
        <dbReference type="ARBA" id="ARBA00014046"/>
    </source>
</evidence>
<feature type="binding site" evidence="8">
    <location>
        <position position="285"/>
    </location>
    <ligand>
        <name>FAD</name>
        <dbReference type="ChEBI" id="CHEBI:57692"/>
    </ligand>
</feature>
<comment type="cofactor">
    <cofactor evidence="1">
        <name>(6R)-5,10-methylene-5,6,7,8-tetrahydrofolate</name>
        <dbReference type="ChEBI" id="CHEBI:15636"/>
    </cofactor>
</comment>
<feature type="binding site" evidence="8">
    <location>
        <position position="237"/>
    </location>
    <ligand>
        <name>FAD</name>
        <dbReference type="ChEBI" id="CHEBI:57692"/>
    </ligand>
</feature>
<evidence type="ECO:0000256" key="1">
    <source>
        <dbReference type="ARBA" id="ARBA00001932"/>
    </source>
</evidence>
<evidence type="ECO:0000256" key="6">
    <source>
        <dbReference type="ARBA" id="ARBA00022991"/>
    </source>
</evidence>
<dbReference type="GO" id="GO:0003677">
    <property type="term" value="F:DNA binding"/>
    <property type="evidence" value="ECO:0007669"/>
    <property type="project" value="TreeGrafter"/>
</dbReference>
<dbReference type="EMBL" id="QJKB01000003">
    <property type="protein sequence ID" value="PXX43939.1"/>
    <property type="molecule type" value="Genomic_DNA"/>
</dbReference>
<evidence type="ECO:0000256" key="2">
    <source>
        <dbReference type="ARBA" id="ARBA00013149"/>
    </source>
</evidence>
<comment type="catalytic activity">
    <reaction evidence="7">
        <text>cyclobutadipyrimidine (in DNA) = 2 pyrimidine residues (in DNA).</text>
        <dbReference type="EC" id="4.1.99.3"/>
    </reaction>
</comment>
<dbReference type="InterPro" id="IPR036155">
    <property type="entry name" value="Crypto/Photolyase_N_sf"/>
</dbReference>
<dbReference type="InterPro" id="IPR006050">
    <property type="entry name" value="DNA_photolyase_N"/>
</dbReference>
<keyword evidence="12" id="KW-0456">Lyase</keyword>
<dbReference type="FunFam" id="1.10.579.10:FF:000003">
    <property type="entry name" value="Deoxyribodipyrimidine photo-lyase"/>
    <property type="match status" value="1"/>
</dbReference>
<dbReference type="InterPro" id="IPR002081">
    <property type="entry name" value="Cryptochrome/DNA_photolyase_1"/>
</dbReference>
<evidence type="ECO:0000256" key="9">
    <source>
        <dbReference type="PIRSR" id="PIRSR602081-2"/>
    </source>
</evidence>
<reference evidence="12 13" key="1">
    <citation type="submission" date="2018-05" db="EMBL/GenBank/DDBJ databases">
        <title>Genomic Encyclopedia of Type Strains, Phase IV (KMG-IV): sequencing the most valuable type-strain genomes for metagenomic binning, comparative biology and taxonomic classification.</title>
        <authorList>
            <person name="Goeker M."/>
        </authorList>
    </citation>
    <scope>NUCLEOTIDE SEQUENCE [LARGE SCALE GENOMIC DNA]</scope>
    <source>
        <strain evidence="12 13">DSM 19792</strain>
    </source>
</reference>
<dbReference type="Gene3D" id="3.40.50.620">
    <property type="entry name" value="HUPs"/>
    <property type="match status" value="1"/>
</dbReference>
<feature type="site" description="Electron transfer via tryptophanyl radical" evidence="9">
    <location>
        <position position="319"/>
    </location>
</feature>
<keyword evidence="4 8" id="KW-0285">Flavoprotein</keyword>
<keyword evidence="5 8" id="KW-0274">FAD</keyword>
<dbReference type="InterPro" id="IPR036134">
    <property type="entry name" value="Crypto/Photolyase_FAD-like_sf"/>
</dbReference>
<evidence type="ECO:0000256" key="4">
    <source>
        <dbReference type="ARBA" id="ARBA00022630"/>
    </source>
</evidence>
<evidence type="ECO:0000313" key="13">
    <source>
        <dbReference type="Proteomes" id="UP000247792"/>
    </source>
</evidence>
<dbReference type="SUPFAM" id="SSF52425">
    <property type="entry name" value="Cryptochrome/photolyase, N-terminal domain"/>
    <property type="match status" value="1"/>
</dbReference>
<dbReference type="AlphaFoldDB" id="A0A318J9F6"/>
<dbReference type="InterPro" id="IPR014729">
    <property type="entry name" value="Rossmann-like_a/b/a_fold"/>
</dbReference>
<organism evidence="12 13">
    <name type="scientific">Undibacterium pigrum</name>
    <dbReference type="NCBI Taxonomy" id="401470"/>
    <lineage>
        <taxon>Bacteria</taxon>
        <taxon>Pseudomonadati</taxon>
        <taxon>Pseudomonadota</taxon>
        <taxon>Betaproteobacteria</taxon>
        <taxon>Burkholderiales</taxon>
        <taxon>Oxalobacteraceae</taxon>
        <taxon>Undibacterium</taxon>
    </lineage>
</organism>
<dbReference type="PANTHER" id="PTHR11455:SF9">
    <property type="entry name" value="CRYPTOCHROME CIRCADIAN CLOCK 5 ISOFORM X1"/>
    <property type="match status" value="1"/>
</dbReference>
<dbReference type="Gene3D" id="1.10.579.10">
    <property type="entry name" value="DNA Cyclobutane Dipyrimidine Photolyase, subunit A, domain 3"/>
    <property type="match status" value="1"/>
</dbReference>
<evidence type="ECO:0000259" key="11">
    <source>
        <dbReference type="PROSITE" id="PS51645"/>
    </source>
</evidence>
<comment type="cofactor">
    <cofactor evidence="8">
        <name>FAD</name>
        <dbReference type="ChEBI" id="CHEBI:57692"/>
    </cofactor>
    <text evidence="8">Binds 1 FAD per subunit.</text>
</comment>
<dbReference type="PROSITE" id="PS51645">
    <property type="entry name" value="PHR_CRY_ALPHA_BETA"/>
    <property type="match status" value="1"/>
</dbReference>